<protein>
    <submittedName>
        <fullName evidence="1">Uncharacterized protein</fullName>
    </submittedName>
</protein>
<dbReference type="Proteomes" id="UP001428341">
    <property type="component" value="Unassembled WGS sequence"/>
</dbReference>
<keyword evidence="2" id="KW-1185">Reference proteome</keyword>
<evidence type="ECO:0000313" key="2">
    <source>
        <dbReference type="Proteomes" id="UP001428341"/>
    </source>
</evidence>
<dbReference type="EMBL" id="JBCGBO010000002">
    <property type="protein sequence ID" value="KAK9221805.1"/>
    <property type="molecule type" value="Genomic_DNA"/>
</dbReference>
<organism evidence="1 2">
    <name type="scientific">Citrus x changshan-huyou</name>
    <dbReference type="NCBI Taxonomy" id="2935761"/>
    <lineage>
        <taxon>Eukaryota</taxon>
        <taxon>Viridiplantae</taxon>
        <taxon>Streptophyta</taxon>
        <taxon>Embryophyta</taxon>
        <taxon>Tracheophyta</taxon>
        <taxon>Spermatophyta</taxon>
        <taxon>Magnoliopsida</taxon>
        <taxon>eudicotyledons</taxon>
        <taxon>Gunneridae</taxon>
        <taxon>Pentapetalae</taxon>
        <taxon>rosids</taxon>
        <taxon>malvids</taxon>
        <taxon>Sapindales</taxon>
        <taxon>Rutaceae</taxon>
        <taxon>Aurantioideae</taxon>
        <taxon>Citrus</taxon>
    </lineage>
</organism>
<gene>
    <name evidence="1" type="ORF">WN944_010234</name>
</gene>
<name>A0AAP0MR98_9ROSI</name>
<dbReference type="AlphaFoldDB" id="A0AAP0MR98"/>
<reference evidence="1 2" key="1">
    <citation type="submission" date="2024-05" db="EMBL/GenBank/DDBJ databases">
        <title>Haplotype-resolved chromosome-level genome assembly of Huyou (Citrus changshanensis).</title>
        <authorList>
            <person name="Miao C."/>
            <person name="Chen W."/>
            <person name="Wu Y."/>
            <person name="Wang L."/>
            <person name="Zhao S."/>
            <person name="Grierson D."/>
            <person name="Xu C."/>
            <person name="Chen K."/>
        </authorList>
    </citation>
    <scope>NUCLEOTIDE SEQUENCE [LARGE SCALE GENOMIC DNA]</scope>
    <source>
        <strain evidence="1">01-14</strain>
        <tissue evidence="1">Leaf</tissue>
    </source>
</reference>
<proteinExistence type="predicted"/>
<evidence type="ECO:0000313" key="1">
    <source>
        <dbReference type="EMBL" id="KAK9221805.1"/>
    </source>
</evidence>
<accession>A0AAP0MR98</accession>
<comment type="caution">
    <text evidence="1">The sequence shown here is derived from an EMBL/GenBank/DDBJ whole genome shotgun (WGS) entry which is preliminary data.</text>
</comment>
<sequence length="116" mass="12724">MANICVQCNVDKQGIISAYSFSLLQYLLRDEDISGGQSQSKLHQQLCLESSSTSATRIPSRAFLISSGNSISTKVEINCMGSLQPRMTCLRLDCKTRVSSGWKPLWFGCQAVSLAK</sequence>